<keyword evidence="1" id="KW-0472">Membrane</keyword>
<evidence type="ECO:0000313" key="5">
    <source>
        <dbReference type="Proteomes" id="UP000794436"/>
    </source>
</evidence>
<dbReference type="InterPro" id="IPR001245">
    <property type="entry name" value="Ser-Thr/Tyr_kinase_cat_dom"/>
</dbReference>
<evidence type="ECO:0000259" key="3">
    <source>
        <dbReference type="PROSITE" id="PS50011"/>
    </source>
</evidence>
<sequence>MHRVIIYWIAWVTLLSASVSASLLRPRRLSTMPLTPNFHFDGSTSDLAQQFYRRHLAGDTAEPLRATHGNLPDRIKTRLDDKNLRFEQLSPLLQRAVVWDTGYGIGPDGNFVRIYTTKGVPMSKIAVTLPELRSTLCTTTNCSDPDGWATYRSNNCTGEWMLSVSHCASESVPQASTHTSMWATGGSDDMIPTLVMLRHFWTDPFDNKDYTVFAIHTMAPELEPQWSACPAGNAYGSIIIPCDSYSPSRAKTKQWFDPAPGELVAHWLDETHDNIMRKRVMFFVMIPILCVLGIAMAFGAFCCVRHRRQSKLQTTSQPVVKDTWINLEGSSLQRALIAHQSVKDPLDTFTTRDADGSGSLRMTALSSDRVTHVLLQDPNLQDCRISMQCINFTKLISSGGFGEVWLADIDGQTFAVKRLLQGRRVTMDDVETFTDEIQLVASLRHPNIVRFVAVAWTTLENLCMLTEYLPGGDLQSFLKRRGHELTWAREKRQLAIGIARAVHYLHTRAPVLIHRDIKSRNILVRDSPLEAKLSDFGVSRSIQRECMTLGVGTPYWTAPEVLEGTVYTEKSDIYSFGVVLSELDTCQAPYHEVQYGNATEHIQPFHILKMVMAGTIQPQFSDSCPAGVKELALSCLNVNPQERPSARDVVRRLASIEQWTC</sequence>
<dbReference type="PROSITE" id="PS00108">
    <property type="entry name" value="PROTEIN_KINASE_ST"/>
    <property type="match status" value="1"/>
</dbReference>
<dbReference type="Gene3D" id="1.10.510.10">
    <property type="entry name" value="Transferase(Phosphotransferase) domain 1"/>
    <property type="match status" value="1"/>
</dbReference>
<feature type="chain" id="PRO_5035465083" description="Protein kinase domain-containing protein" evidence="2">
    <location>
        <begin position="22"/>
        <end position="661"/>
    </location>
</feature>
<dbReference type="InterPro" id="IPR051681">
    <property type="entry name" value="Ser/Thr_Kinases-Pseudokinases"/>
</dbReference>
<accession>A0A8K1FPF1</accession>
<dbReference type="PRINTS" id="PR00109">
    <property type="entry name" value="TYRKINASE"/>
</dbReference>
<dbReference type="EMBL" id="SPLM01000006">
    <property type="protein sequence ID" value="TMW66857.1"/>
    <property type="molecule type" value="Genomic_DNA"/>
</dbReference>
<name>A0A8K1FPF1_PYTOL</name>
<dbReference type="InterPro" id="IPR011009">
    <property type="entry name" value="Kinase-like_dom_sf"/>
</dbReference>
<keyword evidence="1" id="KW-1133">Transmembrane helix</keyword>
<gene>
    <name evidence="4" type="ORF">Poli38472_011973</name>
</gene>
<dbReference type="InterPro" id="IPR008271">
    <property type="entry name" value="Ser/Thr_kinase_AS"/>
</dbReference>
<comment type="caution">
    <text evidence="4">The sequence shown here is derived from an EMBL/GenBank/DDBJ whole genome shotgun (WGS) entry which is preliminary data.</text>
</comment>
<keyword evidence="2" id="KW-0732">Signal</keyword>
<proteinExistence type="predicted"/>
<dbReference type="GO" id="GO:0005524">
    <property type="term" value="F:ATP binding"/>
    <property type="evidence" value="ECO:0007669"/>
    <property type="project" value="InterPro"/>
</dbReference>
<dbReference type="OrthoDB" id="28230at2759"/>
<dbReference type="PROSITE" id="PS50011">
    <property type="entry name" value="PROTEIN_KINASE_DOM"/>
    <property type="match status" value="1"/>
</dbReference>
<feature type="domain" description="Protein kinase" evidence="3">
    <location>
        <begin position="390"/>
        <end position="660"/>
    </location>
</feature>
<dbReference type="GO" id="GO:0004674">
    <property type="term" value="F:protein serine/threonine kinase activity"/>
    <property type="evidence" value="ECO:0007669"/>
    <property type="project" value="TreeGrafter"/>
</dbReference>
<dbReference type="PANTHER" id="PTHR44329:SF214">
    <property type="entry name" value="PROTEIN KINASE DOMAIN-CONTAINING PROTEIN"/>
    <property type="match status" value="1"/>
</dbReference>
<dbReference type="SUPFAM" id="SSF56112">
    <property type="entry name" value="Protein kinase-like (PK-like)"/>
    <property type="match status" value="1"/>
</dbReference>
<reference evidence="4" key="1">
    <citation type="submission" date="2019-03" db="EMBL/GenBank/DDBJ databases">
        <title>Long read genome sequence of the mycoparasitic Pythium oligandrum ATCC 38472 isolated from sugarbeet rhizosphere.</title>
        <authorList>
            <person name="Gaulin E."/>
        </authorList>
    </citation>
    <scope>NUCLEOTIDE SEQUENCE</scope>
    <source>
        <strain evidence="4">ATCC 38472_TT</strain>
    </source>
</reference>
<dbReference type="Proteomes" id="UP000794436">
    <property type="component" value="Unassembled WGS sequence"/>
</dbReference>
<dbReference type="AlphaFoldDB" id="A0A8K1FPF1"/>
<dbReference type="PANTHER" id="PTHR44329">
    <property type="entry name" value="SERINE/THREONINE-PROTEIN KINASE TNNI3K-RELATED"/>
    <property type="match status" value="1"/>
</dbReference>
<dbReference type="CDD" id="cd13999">
    <property type="entry name" value="STKc_MAP3K-like"/>
    <property type="match status" value="1"/>
</dbReference>
<protein>
    <recommendedName>
        <fullName evidence="3">Protein kinase domain-containing protein</fullName>
    </recommendedName>
</protein>
<dbReference type="InterPro" id="IPR000719">
    <property type="entry name" value="Prot_kinase_dom"/>
</dbReference>
<evidence type="ECO:0000256" key="2">
    <source>
        <dbReference type="SAM" id="SignalP"/>
    </source>
</evidence>
<evidence type="ECO:0000256" key="1">
    <source>
        <dbReference type="SAM" id="Phobius"/>
    </source>
</evidence>
<feature type="transmembrane region" description="Helical" evidence="1">
    <location>
        <begin position="280"/>
        <end position="304"/>
    </location>
</feature>
<organism evidence="4 5">
    <name type="scientific">Pythium oligandrum</name>
    <name type="common">Mycoparasitic fungus</name>
    <dbReference type="NCBI Taxonomy" id="41045"/>
    <lineage>
        <taxon>Eukaryota</taxon>
        <taxon>Sar</taxon>
        <taxon>Stramenopiles</taxon>
        <taxon>Oomycota</taxon>
        <taxon>Peronosporomycetes</taxon>
        <taxon>Pythiales</taxon>
        <taxon>Pythiaceae</taxon>
        <taxon>Pythium</taxon>
    </lineage>
</organism>
<feature type="signal peptide" evidence="2">
    <location>
        <begin position="1"/>
        <end position="21"/>
    </location>
</feature>
<dbReference type="Pfam" id="PF00069">
    <property type="entry name" value="Pkinase"/>
    <property type="match status" value="1"/>
</dbReference>
<keyword evidence="1" id="KW-0812">Transmembrane</keyword>
<dbReference type="Gene3D" id="3.30.200.20">
    <property type="entry name" value="Phosphorylase Kinase, domain 1"/>
    <property type="match status" value="1"/>
</dbReference>
<keyword evidence="5" id="KW-1185">Reference proteome</keyword>
<evidence type="ECO:0000313" key="4">
    <source>
        <dbReference type="EMBL" id="TMW66857.1"/>
    </source>
</evidence>
<dbReference type="SMART" id="SM00220">
    <property type="entry name" value="S_TKc"/>
    <property type="match status" value="1"/>
</dbReference>